<dbReference type="GO" id="GO:0005886">
    <property type="term" value="C:plasma membrane"/>
    <property type="evidence" value="ECO:0007669"/>
    <property type="project" value="UniProtKB-SubCell"/>
</dbReference>
<dbReference type="SMART" id="SM00382">
    <property type="entry name" value="AAA"/>
    <property type="match status" value="1"/>
</dbReference>
<keyword evidence="3" id="KW-0547">Nucleotide-binding</keyword>
<dbReference type="SUPFAM" id="SSF52540">
    <property type="entry name" value="P-loop containing nucleoside triphosphate hydrolases"/>
    <property type="match status" value="1"/>
</dbReference>
<name>A0A5J5DYT4_9BIFI</name>
<dbReference type="PROSITE" id="PS50893">
    <property type="entry name" value="ABC_TRANSPORTER_2"/>
    <property type="match status" value="1"/>
</dbReference>
<dbReference type="EMBL" id="RZOA01000008">
    <property type="protein sequence ID" value="KAA8823521.1"/>
    <property type="molecule type" value="Genomic_DNA"/>
</dbReference>
<feature type="transmembrane region" description="Helical" evidence="7">
    <location>
        <begin position="274"/>
        <end position="295"/>
    </location>
</feature>
<dbReference type="InterPro" id="IPR036640">
    <property type="entry name" value="ABC1_TM_sf"/>
</dbReference>
<dbReference type="Pfam" id="PF00005">
    <property type="entry name" value="ABC_tran"/>
    <property type="match status" value="1"/>
</dbReference>
<comment type="caution">
    <text evidence="11">The sequence shown here is derived from an EMBL/GenBank/DDBJ whole genome shotgun (WGS) entry which is preliminary data.</text>
</comment>
<keyword evidence="4 11" id="KW-0067">ATP-binding</keyword>
<dbReference type="InterPro" id="IPR039421">
    <property type="entry name" value="Type_1_exporter"/>
</dbReference>
<evidence type="ECO:0000256" key="2">
    <source>
        <dbReference type="ARBA" id="ARBA00022692"/>
    </source>
</evidence>
<evidence type="ECO:0000256" key="6">
    <source>
        <dbReference type="ARBA" id="ARBA00023136"/>
    </source>
</evidence>
<dbReference type="GO" id="GO:0005524">
    <property type="term" value="F:ATP binding"/>
    <property type="evidence" value="ECO:0007669"/>
    <property type="project" value="UniProtKB-KW"/>
</dbReference>
<dbReference type="Gene3D" id="1.20.1560.10">
    <property type="entry name" value="ABC transporter type 1, transmembrane domain"/>
    <property type="match status" value="1"/>
</dbReference>
<evidence type="ECO:0000256" key="4">
    <source>
        <dbReference type="ARBA" id="ARBA00022840"/>
    </source>
</evidence>
<dbReference type="AlphaFoldDB" id="A0A5J5DYT4"/>
<sequence length="584" mass="63234">MAGAGTHREHGRRRGQLSQLNQLNQHGQHDRQHGGGTMIARMFKQIRPLAGVELKAIACGSLGHLLAVFAVMLGVHGAVSWYEGRAFWPQVVAAIVCGLLAGPCAYGEQLNNHELAFRLLRDIRTEVFNTMRRLAPAKLKERGRGNLVTMLTEDIELLELFYAHTLSPIAIAALCTVVNSVVLAVINPWLGLAAFVAYLLVGLALPFAFKDVTFRTALQERERQGQLHTDLLESLDGRRELIALGASRNTRDRLKADTDAMTNARRKTRKVTGLNSIITDALTLLCLVAFAAIAWSLIQSGSLADPALALAALGGFAVSFPPLIAVSRLGSGIQPTFAAARRVFALMDETPAVREHESDEGAKLGAFTGLKAEDVTFHYPDSRDNVLKGLDLTINPGDVIGIQGENGAGKSTLIDILMRFRDVTGGKVTVSDQPIEDINTASLRAAETLVSQDTFIFSDTLAGNIAVARPDATREEIADAAHAACLDEVIDQFPDGLDHMLLRNGSELSDGQKQRVAVARAFLSRAPFMLFDEPTSNMDALTEGQVMRALIDQQHGRAYLIVSHRPAVLAHASRILTMENGRLG</sequence>
<dbReference type="InterPro" id="IPR003439">
    <property type="entry name" value="ABC_transporter-like_ATP-bd"/>
</dbReference>
<dbReference type="InterPro" id="IPR011527">
    <property type="entry name" value="ABC1_TM_dom"/>
</dbReference>
<evidence type="ECO:0000313" key="12">
    <source>
        <dbReference type="Proteomes" id="UP000345527"/>
    </source>
</evidence>
<evidence type="ECO:0000313" key="13">
    <source>
        <dbReference type="Proteomes" id="UP000374630"/>
    </source>
</evidence>
<feature type="domain" description="ABC transmembrane type-1" evidence="9">
    <location>
        <begin position="91"/>
        <end position="334"/>
    </location>
</feature>
<dbReference type="Proteomes" id="UP000374630">
    <property type="component" value="Unassembled WGS sequence"/>
</dbReference>
<protein>
    <submittedName>
        <fullName evidence="11">ABC transporter ATP-binding protein</fullName>
    </submittedName>
</protein>
<dbReference type="OrthoDB" id="9806127at2"/>
<evidence type="ECO:0000313" key="11">
    <source>
        <dbReference type="EMBL" id="KAA8823521.1"/>
    </source>
</evidence>
<dbReference type="PROSITE" id="PS50929">
    <property type="entry name" value="ABC_TM1F"/>
    <property type="match status" value="1"/>
</dbReference>
<dbReference type="Pfam" id="PF00664">
    <property type="entry name" value="ABC_membrane"/>
    <property type="match status" value="1"/>
</dbReference>
<feature type="transmembrane region" description="Helical" evidence="7">
    <location>
        <begin position="160"/>
        <end position="183"/>
    </location>
</feature>
<dbReference type="InterPro" id="IPR003593">
    <property type="entry name" value="AAA+_ATPase"/>
</dbReference>
<dbReference type="GO" id="GO:0016887">
    <property type="term" value="F:ATP hydrolysis activity"/>
    <property type="evidence" value="ECO:0007669"/>
    <property type="project" value="InterPro"/>
</dbReference>
<dbReference type="EMBL" id="RZNZ01000002">
    <property type="protein sequence ID" value="KAA8822038.1"/>
    <property type="molecule type" value="Genomic_DNA"/>
</dbReference>
<evidence type="ECO:0000259" key="8">
    <source>
        <dbReference type="PROSITE" id="PS50893"/>
    </source>
</evidence>
<dbReference type="GO" id="GO:0015421">
    <property type="term" value="F:ABC-type oligopeptide transporter activity"/>
    <property type="evidence" value="ECO:0007669"/>
    <property type="project" value="TreeGrafter"/>
</dbReference>
<feature type="transmembrane region" description="Helical" evidence="7">
    <location>
        <begin position="54"/>
        <end position="75"/>
    </location>
</feature>
<feature type="transmembrane region" description="Helical" evidence="7">
    <location>
        <begin position="87"/>
        <end position="106"/>
    </location>
</feature>
<gene>
    <name evidence="11" type="ORF">EM848_05065</name>
    <name evidence="10" type="ORF">EMO90_02220</name>
</gene>
<dbReference type="Gene3D" id="3.40.50.300">
    <property type="entry name" value="P-loop containing nucleotide triphosphate hydrolases"/>
    <property type="match status" value="1"/>
</dbReference>
<evidence type="ECO:0000256" key="3">
    <source>
        <dbReference type="ARBA" id="ARBA00022741"/>
    </source>
</evidence>
<evidence type="ECO:0000256" key="5">
    <source>
        <dbReference type="ARBA" id="ARBA00022989"/>
    </source>
</evidence>
<dbReference type="SUPFAM" id="SSF90123">
    <property type="entry name" value="ABC transporter transmembrane region"/>
    <property type="match status" value="1"/>
</dbReference>
<evidence type="ECO:0000259" key="9">
    <source>
        <dbReference type="PROSITE" id="PS50929"/>
    </source>
</evidence>
<keyword evidence="6 7" id="KW-0472">Membrane</keyword>
<organism evidence="11 12">
    <name type="scientific">Bifidobacterium vespertilionis</name>
    <dbReference type="NCBI Taxonomy" id="2562524"/>
    <lineage>
        <taxon>Bacteria</taxon>
        <taxon>Bacillati</taxon>
        <taxon>Actinomycetota</taxon>
        <taxon>Actinomycetes</taxon>
        <taxon>Bifidobacteriales</taxon>
        <taxon>Bifidobacteriaceae</taxon>
        <taxon>Bifidobacterium</taxon>
    </lineage>
</organism>
<dbReference type="PANTHER" id="PTHR43394:SF1">
    <property type="entry name" value="ATP-BINDING CASSETTE SUB-FAMILY B MEMBER 10, MITOCHONDRIAL"/>
    <property type="match status" value="1"/>
</dbReference>
<proteinExistence type="predicted"/>
<feature type="transmembrane region" description="Helical" evidence="7">
    <location>
        <begin position="307"/>
        <end position="326"/>
    </location>
</feature>
<feature type="domain" description="ABC transporter" evidence="8">
    <location>
        <begin position="370"/>
        <end position="583"/>
    </location>
</feature>
<dbReference type="InterPro" id="IPR027417">
    <property type="entry name" value="P-loop_NTPase"/>
</dbReference>
<evidence type="ECO:0000256" key="1">
    <source>
        <dbReference type="ARBA" id="ARBA00004651"/>
    </source>
</evidence>
<keyword evidence="5 7" id="KW-1133">Transmembrane helix</keyword>
<keyword evidence="2 7" id="KW-0812">Transmembrane</keyword>
<feature type="transmembrane region" description="Helical" evidence="7">
    <location>
        <begin position="189"/>
        <end position="209"/>
    </location>
</feature>
<accession>A0A5J5DYT4</accession>
<dbReference type="PANTHER" id="PTHR43394">
    <property type="entry name" value="ATP-DEPENDENT PERMEASE MDL1, MITOCHONDRIAL"/>
    <property type="match status" value="1"/>
</dbReference>
<keyword evidence="13" id="KW-1185">Reference proteome</keyword>
<reference evidence="12 13" key="1">
    <citation type="journal article" date="2019" name="Syst. Appl. Microbiol.">
        <title>Characterization of Bifidobacterium species in feaces of the Egyptian fruit bat: Description of B. vespertilionis sp. nov. and B. rousetti sp. nov.</title>
        <authorList>
            <person name="Modesto M."/>
            <person name="Satti M."/>
            <person name="Watanabe K."/>
            <person name="Puglisi E."/>
            <person name="Morelli L."/>
            <person name="Huang C.-H."/>
            <person name="Liou J.-S."/>
            <person name="Miyashita M."/>
            <person name="Tamura T."/>
            <person name="Saito S."/>
            <person name="Mori K."/>
            <person name="Huang L."/>
            <person name="Sciavilla P."/>
            <person name="Sandri C."/>
            <person name="Spiezio C."/>
            <person name="Vitali F."/>
            <person name="Cavalieri D."/>
            <person name="Perpetuini G."/>
            <person name="Tofalo R."/>
            <person name="Bonetti A."/>
            <person name="Arita M."/>
            <person name="Mattarelli P."/>
        </authorList>
    </citation>
    <scope>NUCLEOTIDE SEQUENCE [LARGE SCALE GENOMIC DNA]</scope>
    <source>
        <strain evidence="10 13">RST16</strain>
        <strain evidence="11 12">RST8</strain>
    </source>
</reference>
<dbReference type="Proteomes" id="UP000345527">
    <property type="component" value="Unassembled WGS sequence"/>
</dbReference>
<evidence type="ECO:0000313" key="10">
    <source>
        <dbReference type="EMBL" id="KAA8822038.1"/>
    </source>
</evidence>
<evidence type="ECO:0000256" key="7">
    <source>
        <dbReference type="SAM" id="Phobius"/>
    </source>
</evidence>
<comment type="subcellular location">
    <subcellularLocation>
        <location evidence="1">Cell membrane</location>
        <topology evidence="1">Multi-pass membrane protein</topology>
    </subcellularLocation>
</comment>